<evidence type="ECO:0000313" key="2">
    <source>
        <dbReference type="EMBL" id="AEV70204.1"/>
    </source>
</evidence>
<dbReference type="GO" id="GO:0032259">
    <property type="term" value="P:methylation"/>
    <property type="evidence" value="ECO:0007669"/>
    <property type="project" value="UniProtKB-KW"/>
</dbReference>
<gene>
    <name evidence="2" type="ordered locus">Clocl_3750</name>
</gene>
<keyword evidence="3" id="KW-1185">Reference proteome</keyword>
<keyword evidence="2" id="KW-0808">Transferase</keyword>
<reference evidence="3" key="1">
    <citation type="submission" date="2011-12" db="EMBL/GenBank/DDBJ databases">
        <title>Complete sequence of Clostridium clariflavum DSM 19732.</title>
        <authorList>
            <consortium name="US DOE Joint Genome Institute"/>
            <person name="Lucas S."/>
            <person name="Han J."/>
            <person name="Lapidus A."/>
            <person name="Cheng J.-F."/>
            <person name="Goodwin L."/>
            <person name="Pitluck S."/>
            <person name="Peters L."/>
            <person name="Teshima H."/>
            <person name="Detter J.C."/>
            <person name="Han C."/>
            <person name="Tapia R."/>
            <person name="Land M."/>
            <person name="Hauser L."/>
            <person name="Kyrpides N."/>
            <person name="Ivanova N."/>
            <person name="Pagani I."/>
            <person name="Kitzmiller T."/>
            <person name="Lynd L."/>
            <person name="Izquierdo J."/>
            <person name="Woyke T."/>
        </authorList>
    </citation>
    <scope>NUCLEOTIDE SEQUENCE [LARGE SCALE GENOMIC DNA]</scope>
    <source>
        <strain evidence="3">DSM 19732 / NBRC 101661 / EBR45</strain>
    </source>
</reference>
<evidence type="ECO:0000313" key="3">
    <source>
        <dbReference type="Proteomes" id="UP000005435"/>
    </source>
</evidence>
<keyword evidence="2" id="KW-0489">Methyltransferase</keyword>
<dbReference type="AlphaFoldDB" id="G8M0W1"/>
<reference evidence="2 3" key="2">
    <citation type="journal article" date="2012" name="Stand. Genomic Sci.">
        <title>Complete Genome Sequence of Clostridium clariflavum DSM 19732.</title>
        <authorList>
            <person name="Izquierdo J.A."/>
            <person name="Goodwin L."/>
            <person name="Davenport K.W."/>
            <person name="Teshima H."/>
            <person name="Bruce D."/>
            <person name="Detter C."/>
            <person name="Tapia R."/>
            <person name="Han S."/>
            <person name="Land M."/>
            <person name="Hauser L."/>
            <person name="Jeffries C.D."/>
            <person name="Han J."/>
            <person name="Pitluck S."/>
            <person name="Nolan M."/>
            <person name="Chen A."/>
            <person name="Huntemann M."/>
            <person name="Mavromatis K."/>
            <person name="Mikhailova N."/>
            <person name="Liolios K."/>
            <person name="Woyke T."/>
            <person name="Lynd L.R."/>
        </authorList>
    </citation>
    <scope>NUCLEOTIDE SEQUENCE [LARGE SCALE GENOMIC DNA]</scope>
    <source>
        <strain evidence="3">DSM 19732 / NBRC 101661 / EBR45</strain>
    </source>
</reference>
<dbReference type="InterPro" id="IPR029063">
    <property type="entry name" value="SAM-dependent_MTases_sf"/>
</dbReference>
<proteinExistence type="predicted"/>
<dbReference type="KEGG" id="ccl:Clocl_3750"/>
<dbReference type="OrthoDB" id="9795864at2"/>
<feature type="domain" description="Methyltransferase type 11" evidence="1">
    <location>
        <begin position="54"/>
        <end position="136"/>
    </location>
</feature>
<accession>G8M0W1</accession>
<protein>
    <submittedName>
        <fullName evidence="2">Methylase involved in ubiquinone/menaquinone biosynthesis</fullName>
    </submittedName>
</protein>
<dbReference type="Pfam" id="PF08241">
    <property type="entry name" value="Methyltransf_11"/>
    <property type="match status" value="1"/>
</dbReference>
<dbReference type="PANTHER" id="PTHR43460">
    <property type="entry name" value="METHYLTRANSFERASE"/>
    <property type="match status" value="1"/>
</dbReference>
<dbReference type="STRING" id="720554.Clocl_3750"/>
<dbReference type="HOGENOM" id="CLU_091968_1_0_9"/>
<dbReference type="InterPro" id="IPR013216">
    <property type="entry name" value="Methyltransf_11"/>
</dbReference>
<sequence>MDYFEQLMEEIDNYNFSGWDFSYILETGRMQEVPVKWNYFNKIKPYLYNVKRLLDLGTGGGERLSKFTPLPQETYATEGYKPNVEIARKKLEPLGIRVIEVDGNEENSKLPFDDNFFDLIIDRHESYCSQEIYRILADDAHFITQQVGSLTIVNLIQLLDNKGLEISNWNLNYAEKELKENNFEIVNSIEEISFIRFYDVGALGIYIKAFPWVFPEFTAKKYEKELMYIHNSILNEGYIDIVYHLFFIDAKKKGF</sequence>
<dbReference type="RefSeq" id="WP_014256712.1">
    <property type="nucleotide sequence ID" value="NC_016627.1"/>
</dbReference>
<dbReference type="InterPro" id="IPR052939">
    <property type="entry name" value="23S_rRNA_MeTrnsfrase_RlmA"/>
</dbReference>
<dbReference type="GO" id="GO:0008757">
    <property type="term" value="F:S-adenosylmethionine-dependent methyltransferase activity"/>
    <property type="evidence" value="ECO:0007669"/>
    <property type="project" value="InterPro"/>
</dbReference>
<name>G8M0W1_ACECE</name>
<organism evidence="2 3">
    <name type="scientific">Acetivibrio clariflavus (strain DSM 19732 / NBRC 101661 / EBR45)</name>
    <name type="common">Clostridium clariflavum</name>
    <dbReference type="NCBI Taxonomy" id="720554"/>
    <lineage>
        <taxon>Bacteria</taxon>
        <taxon>Bacillati</taxon>
        <taxon>Bacillota</taxon>
        <taxon>Clostridia</taxon>
        <taxon>Eubacteriales</taxon>
        <taxon>Oscillospiraceae</taxon>
        <taxon>Acetivibrio</taxon>
    </lineage>
</organism>
<dbReference type="EMBL" id="CP003065">
    <property type="protein sequence ID" value="AEV70204.1"/>
    <property type="molecule type" value="Genomic_DNA"/>
</dbReference>
<keyword evidence="2" id="KW-0830">Ubiquinone</keyword>
<dbReference type="eggNOG" id="COG0220">
    <property type="taxonomic scope" value="Bacteria"/>
</dbReference>
<dbReference type="Gene3D" id="3.40.50.150">
    <property type="entry name" value="Vaccinia Virus protein VP39"/>
    <property type="match status" value="1"/>
</dbReference>
<evidence type="ECO:0000259" key="1">
    <source>
        <dbReference type="Pfam" id="PF08241"/>
    </source>
</evidence>
<dbReference type="PANTHER" id="PTHR43460:SF1">
    <property type="entry name" value="METHYLTRANSFERASE TYPE 11 DOMAIN-CONTAINING PROTEIN"/>
    <property type="match status" value="1"/>
</dbReference>
<dbReference type="Proteomes" id="UP000005435">
    <property type="component" value="Chromosome"/>
</dbReference>
<dbReference type="SUPFAM" id="SSF53335">
    <property type="entry name" value="S-adenosyl-L-methionine-dependent methyltransferases"/>
    <property type="match status" value="1"/>
</dbReference>